<feature type="region of interest" description="Disordered" evidence="2">
    <location>
        <begin position="284"/>
        <end position="382"/>
    </location>
</feature>
<keyword evidence="5" id="KW-1185">Reference proteome</keyword>
<feature type="domain" description="CCHC-type" evidence="3">
    <location>
        <begin position="227"/>
        <end position="242"/>
    </location>
</feature>
<dbReference type="InterPro" id="IPR025558">
    <property type="entry name" value="DUF4283"/>
</dbReference>
<keyword evidence="1" id="KW-0862">Zinc</keyword>
<organism evidence="4 5">
    <name type="scientific">Crotalaria pallida</name>
    <name type="common">Smooth rattlebox</name>
    <name type="synonym">Crotalaria striata</name>
    <dbReference type="NCBI Taxonomy" id="3830"/>
    <lineage>
        <taxon>Eukaryota</taxon>
        <taxon>Viridiplantae</taxon>
        <taxon>Streptophyta</taxon>
        <taxon>Embryophyta</taxon>
        <taxon>Tracheophyta</taxon>
        <taxon>Spermatophyta</taxon>
        <taxon>Magnoliopsida</taxon>
        <taxon>eudicotyledons</taxon>
        <taxon>Gunneridae</taxon>
        <taxon>Pentapetalae</taxon>
        <taxon>rosids</taxon>
        <taxon>fabids</taxon>
        <taxon>Fabales</taxon>
        <taxon>Fabaceae</taxon>
        <taxon>Papilionoideae</taxon>
        <taxon>50 kb inversion clade</taxon>
        <taxon>genistoids sensu lato</taxon>
        <taxon>core genistoids</taxon>
        <taxon>Crotalarieae</taxon>
        <taxon>Crotalaria</taxon>
    </lineage>
</organism>
<evidence type="ECO:0000313" key="4">
    <source>
        <dbReference type="EMBL" id="KAK7243144.1"/>
    </source>
</evidence>
<evidence type="ECO:0000259" key="3">
    <source>
        <dbReference type="PROSITE" id="PS50158"/>
    </source>
</evidence>
<name>A0AAN9DYN1_CROPI</name>
<accession>A0AAN9DYN1</accession>
<feature type="compositionally biased region" description="Polar residues" evidence="2">
    <location>
        <begin position="484"/>
        <end position="493"/>
    </location>
</feature>
<reference evidence="4 5" key="1">
    <citation type="submission" date="2024-01" db="EMBL/GenBank/DDBJ databases">
        <title>The genomes of 5 underutilized Papilionoideae crops provide insights into root nodulation and disease resistanc.</title>
        <authorList>
            <person name="Yuan L."/>
        </authorList>
    </citation>
    <scope>NUCLEOTIDE SEQUENCE [LARGE SCALE GENOMIC DNA]</scope>
    <source>
        <strain evidence="4">ZHUSHIDOU_FW_LH</strain>
        <tissue evidence="4">Leaf</tissue>
    </source>
</reference>
<dbReference type="AlphaFoldDB" id="A0AAN9DYN1"/>
<proteinExistence type="predicted"/>
<dbReference type="InterPro" id="IPR040256">
    <property type="entry name" value="At4g02000-like"/>
</dbReference>
<evidence type="ECO:0000256" key="1">
    <source>
        <dbReference type="PROSITE-ProRule" id="PRU00047"/>
    </source>
</evidence>
<protein>
    <recommendedName>
        <fullName evidence="3">CCHC-type domain-containing protein</fullName>
    </recommendedName>
</protein>
<feature type="region of interest" description="Disordered" evidence="2">
    <location>
        <begin position="465"/>
        <end position="497"/>
    </location>
</feature>
<dbReference type="InterPro" id="IPR001878">
    <property type="entry name" value="Znf_CCHC"/>
</dbReference>
<dbReference type="GO" id="GO:0003676">
    <property type="term" value="F:nucleic acid binding"/>
    <property type="evidence" value="ECO:0007669"/>
    <property type="project" value="InterPro"/>
</dbReference>
<dbReference type="EMBL" id="JAYWIO010000008">
    <property type="protein sequence ID" value="KAK7243144.1"/>
    <property type="molecule type" value="Genomic_DNA"/>
</dbReference>
<evidence type="ECO:0000256" key="2">
    <source>
        <dbReference type="SAM" id="MobiDB-lite"/>
    </source>
</evidence>
<dbReference type="GO" id="GO:0008270">
    <property type="term" value="F:zinc ion binding"/>
    <property type="evidence" value="ECO:0007669"/>
    <property type="project" value="UniProtKB-KW"/>
</dbReference>
<dbReference type="PROSITE" id="PS50158">
    <property type="entry name" value="ZF_CCHC"/>
    <property type="match status" value="1"/>
</dbReference>
<comment type="caution">
    <text evidence="4">The sequence shown here is derived from an EMBL/GenBank/DDBJ whole genome shotgun (WGS) entry which is preliminary data.</text>
</comment>
<gene>
    <name evidence="4" type="ORF">RIF29_37931</name>
</gene>
<feature type="compositionally biased region" description="Basic and acidic residues" evidence="2">
    <location>
        <begin position="286"/>
        <end position="296"/>
    </location>
</feature>
<feature type="compositionally biased region" description="Basic and acidic residues" evidence="2">
    <location>
        <begin position="308"/>
        <end position="325"/>
    </location>
</feature>
<dbReference type="PANTHER" id="PTHR31286:SF171">
    <property type="entry name" value="CCHC-TYPE DOMAIN-CONTAINING PROTEIN"/>
    <property type="match status" value="1"/>
</dbReference>
<sequence>MVQEGVSFRDKMMGGKAPPPRMEEVDLVKANLMKIISEDGNRLTPKVFLDDSVFERMCLPWKDALVVKLLGKSLGFLMMRDRLRNAWKLQSGFDLMDVGNGFYVVKFDAEEDREKVMVGGPWMIFDHCLSVQRWDPDFVSPATQVNRTLVWIRFPGLNLMFYDKSFLLGLASAVGVPNRVDMQTVNVTRGKFARVCVEIDLTMPVVGKVWFRDHWYKVEYEGLHLICATCGCYGHLSRNCTKAPPKPPVVEVPVHGEGGFLNLVTPDPGLVANQSGDTTPEITAEVSKENPEEQLHGDWLVVRRRKKGGSEKKKGLVGEKSKENNKQSLAEGKASQQQNGGRSKVLMGDPISQSCIMSPNMGVATRGKGVDNNKKRARTRAPAHVTHIIEKEGLEATPNKVSHVHGSKPTNVQLSELTQQLNGSTSSSLHGKDHRKHQEAKGHAMKGFDLGPGITISPNLLGGIVNNARKTSSPKDKPPDSLVGTRNSGNNIDGRNGIAMVEDQGQSQGARDVVFMEENAGMVLDSGQ</sequence>
<keyword evidence="1" id="KW-0863">Zinc-finger</keyword>
<dbReference type="Proteomes" id="UP001372338">
    <property type="component" value="Unassembled WGS sequence"/>
</dbReference>
<dbReference type="PANTHER" id="PTHR31286">
    <property type="entry name" value="GLYCINE-RICH CELL WALL STRUCTURAL PROTEIN 1.8-LIKE"/>
    <property type="match status" value="1"/>
</dbReference>
<evidence type="ECO:0000313" key="5">
    <source>
        <dbReference type="Proteomes" id="UP001372338"/>
    </source>
</evidence>
<feature type="region of interest" description="Disordered" evidence="2">
    <location>
        <begin position="1"/>
        <end position="20"/>
    </location>
</feature>
<keyword evidence="1" id="KW-0479">Metal-binding</keyword>
<dbReference type="Pfam" id="PF14111">
    <property type="entry name" value="DUF4283"/>
    <property type="match status" value="1"/>
</dbReference>